<evidence type="ECO:0000256" key="5">
    <source>
        <dbReference type="PROSITE-ProRule" id="PRU00335"/>
    </source>
</evidence>
<dbReference type="InterPro" id="IPR036271">
    <property type="entry name" value="Tet_transcr_reg_TetR-rel_C_sf"/>
</dbReference>
<evidence type="ECO:0000256" key="4">
    <source>
        <dbReference type="ARBA" id="ARBA00023163"/>
    </source>
</evidence>
<feature type="DNA-binding region" description="H-T-H motif" evidence="5">
    <location>
        <begin position="62"/>
        <end position="81"/>
    </location>
</feature>
<keyword evidence="4" id="KW-0804">Transcription</keyword>
<feature type="compositionally biased region" description="Basic and acidic residues" evidence="6">
    <location>
        <begin position="23"/>
        <end position="33"/>
    </location>
</feature>
<proteinExistence type="predicted"/>
<name>A0ABY3TUN2_9MYCO</name>
<keyword evidence="2" id="KW-0805">Transcription regulation</keyword>
<accession>A0ABY3TUN2</accession>
<dbReference type="Gene3D" id="1.10.357.10">
    <property type="entry name" value="Tetracycline Repressor, domain 2"/>
    <property type="match status" value="1"/>
</dbReference>
<dbReference type="PANTHER" id="PTHR30055:SF175">
    <property type="entry name" value="HTH-TYPE TRANSCRIPTIONAL REPRESSOR KSTR2"/>
    <property type="match status" value="1"/>
</dbReference>
<feature type="compositionally biased region" description="Basic and acidic residues" evidence="6">
    <location>
        <begin position="1"/>
        <end position="11"/>
    </location>
</feature>
<dbReference type="Pfam" id="PF00440">
    <property type="entry name" value="TetR_N"/>
    <property type="match status" value="1"/>
</dbReference>
<dbReference type="SUPFAM" id="SSF48498">
    <property type="entry name" value="Tetracyclin repressor-like, C-terminal domain"/>
    <property type="match status" value="1"/>
</dbReference>
<dbReference type="InterPro" id="IPR041490">
    <property type="entry name" value="KstR2_TetR_C"/>
</dbReference>
<evidence type="ECO:0000313" key="8">
    <source>
        <dbReference type="EMBL" id="ULN43739.2"/>
    </source>
</evidence>
<evidence type="ECO:0000313" key="9">
    <source>
        <dbReference type="Proteomes" id="UP001055337"/>
    </source>
</evidence>
<reference evidence="8" key="1">
    <citation type="submission" date="2022-08" db="EMBL/GenBank/DDBJ databases">
        <title>Whole genome sequencing of non-tuberculosis mycobacteria type-strains.</title>
        <authorList>
            <person name="Igarashi Y."/>
            <person name="Osugi A."/>
            <person name="Mitarai S."/>
        </authorList>
    </citation>
    <scope>NUCLEOTIDE SEQUENCE</scope>
    <source>
        <strain evidence="8">JCM 16369</strain>
    </source>
</reference>
<dbReference type="Gene3D" id="1.10.10.60">
    <property type="entry name" value="Homeodomain-like"/>
    <property type="match status" value="1"/>
</dbReference>
<evidence type="ECO:0000259" key="7">
    <source>
        <dbReference type="PROSITE" id="PS50977"/>
    </source>
</evidence>
<dbReference type="Pfam" id="PF17932">
    <property type="entry name" value="TetR_C_24"/>
    <property type="match status" value="1"/>
</dbReference>
<dbReference type="EMBL" id="CP092362">
    <property type="protein sequence ID" value="ULN43739.2"/>
    <property type="molecule type" value="Genomic_DNA"/>
</dbReference>
<dbReference type="InterPro" id="IPR001647">
    <property type="entry name" value="HTH_TetR"/>
</dbReference>
<dbReference type="InterPro" id="IPR009057">
    <property type="entry name" value="Homeodomain-like_sf"/>
</dbReference>
<evidence type="ECO:0000256" key="6">
    <source>
        <dbReference type="SAM" id="MobiDB-lite"/>
    </source>
</evidence>
<dbReference type="SUPFAM" id="SSF46689">
    <property type="entry name" value="Homeodomain-like"/>
    <property type="match status" value="1"/>
</dbReference>
<evidence type="ECO:0000256" key="3">
    <source>
        <dbReference type="ARBA" id="ARBA00023125"/>
    </source>
</evidence>
<gene>
    <name evidence="8" type="ORF">MI149_12090</name>
</gene>
<dbReference type="InterPro" id="IPR050109">
    <property type="entry name" value="HTH-type_TetR-like_transc_reg"/>
</dbReference>
<evidence type="ECO:0000256" key="1">
    <source>
        <dbReference type="ARBA" id="ARBA00022491"/>
    </source>
</evidence>
<protein>
    <submittedName>
        <fullName evidence="8">TetR/AcrR family transcriptional regulator</fullName>
    </submittedName>
</protein>
<keyword evidence="9" id="KW-1185">Reference proteome</keyword>
<dbReference type="PROSITE" id="PS50977">
    <property type="entry name" value="HTH_TETR_2"/>
    <property type="match status" value="1"/>
</dbReference>
<dbReference type="RefSeq" id="WP_262871777.1">
    <property type="nucleotide sequence ID" value="NZ_CP092362.2"/>
</dbReference>
<feature type="region of interest" description="Disordered" evidence="6">
    <location>
        <begin position="1"/>
        <end position="33"/>
    </location>
</feature>
<feature type="domain" description="HTH tetR-type" evidence="7">
    <location>
        <begin position="39"/>
        <end position="99"/>
    </location>
</feature>
<organism evidence="8 9">
    <name type="scientific">Mycolicibacterium crocinum</name>
    <dbReference type="NCBI Taxonomy" id="388459"/>
    <lineage>
        <taxon>Bacteria</taxon>
        <taxon>Bacillati</taxon>
        <taxon>Actinomycetota</taxon>
        <taxon>Actinomycetes</taxon>
        <taxon>Mycobacteriales</taxon>
        <taxon>Mycobacteriaceae</taxon>
        <taxon>Mycolicibacterium</taxon>
    </lineage>
</organism>
<keyword evidence="3 5" id="KW-0238">DNA-binding</keyword>
<evidence type="ECO:0000256" key="2">
    <source>
        <dbReference type="ARBA" id="ARBA00023015"/>
    </source>
</evidence>
<sequence>MIRRTEHDWKARPIPATRQQSDNARRRIERRAADHRASNERWRSILAGATEVFRREGFARARLEDVAAEVGINRASLYYYVGTKEELLIALVEEPAREMTRHCREALDSDGPADVKLRTALHCFVEDLQKYPELFLLFSESQHIAGIPDAEGISRNAQDYVDTLLAIIEEGVKAGVFRSDLDAGLVMHGILGMFNWIHKWYVPGGRRSLTEIGEVFAELIFSGLRP</sequence>
<dbReference type="PANTHER" id="PTHR30055">
    <property type="entry name" value="HTH-TYPE TRANSCRIPTIONAL REGULATOR RUTR"/>
    <property type="match status" value="1"/>
</dbReference>
<dbReference type="PRINTS" id="PR00455">
    <property type="entry name" value="HTHTETR"/>
</dbReference>
<keyword evidence="1" id="KW-0678">Repressor</keyword>
<dbReference type="Proteomes" id="UP001055337">
    <property type="component" value="Chromosome"/>
</dbReference>